<dbReference type="AlphaFoldDB" id="A0A2P6RTB6"/>
<proteinExistence type="predicted"/>
<gene>
    <name evidence="1" type="ORF">RchiOBHm_Chr2g0124291</name>
</gene>
<dbReference type="EMBL" id="PDCK01000040">
    <property type="protein sequence ID" value="PRQ49651.1"/>
    <property type="molecule type" value="Genomic_DNA"/>
</dbReference>
<sequence>MALCRMHCKVLARRFWILGSCLAWCITSLLFRSVLSITRSSLEMPTWILHRASEYQCNQFDFAQLVS</sequence>
<dbReference type="Proteomes" id="UP000238479">
    <property type="component" value="Chromosome 2"/>
</dbReference>
<comment type="caution">
    <text evidence="1">The sequence shown here is derived from an EMBL/GenBank/DDBJ whole genome shotgun (WGS) entry which is preliminary data.</text>
</comment>
<accession>A0A2P6RTB6</accession>
<protein>
    <submittedName>
        <fullName evidence="1">Uncharacterized protein</fullName>
    </submittedName>
</protein>
<evidence type="ECO:0000313" key="2">
    <source>
        <dbReference type="Proteomes" id="UP000238479"/>
    </source>
</evidence>
<evidence type="ECO:0000313" key="1">
    <source>
        <dbReference type="EMBL" id="PRQ49651.1"/>
    </source>
</evidence>
<reference evidence="1 2" key="1">
    <citation type="journal article" date="2018" name="Nat. Genet.">
        <title>The Rosa genome provides new insights in the design of modern roses.</title>
        <authorList>
            <person name="Bendahmane M."/>
        </authorList>
    </citation>
    <scope>NUCLEOTIDE SEQUENCE [LARGE SCALE GENOMIC DNA]</scope>
    <source>
        <strain evidence="2">cv. Old Blush</strain>
    </source>
</reference>
<organism evidence="1 2">
    <name type="scientific">Rosa chinensis</name>
    <name type="common">China rose</name>
    <dbReference type="NCBI Taxonomy" id="74649"/>
    <lineage>
        <taxon>Eukaryota</taxon>
        <taxon>Viridiplantae</taxon>
        <taxon>Streptophyta</taxon>
        <taxon>Embryophyta</taxon>
        <taxon>Tracheophyta</taxon>
        <taxon>Spermatophyta</taxon>
        <taxon>Magnoliopsida</taxon>
        <taxon>eudicotyledons</taxon>
        <taxon>Gunneridae</taxon>
        <taxon>Pentapetalae</taxon>
        <taxon>rosids</taxon>
        <taxon>fabids</taxon>
        <taxon>Rosales</taxon>
        <taxon>Rosaceae</taxon>
        <taxon>Rosoideae</taxon>
        <taxon>Rosoideae incertae sedis</taxon>
        <taxon>Rosa</taxon>
    </lineage>
</organism>
<dbReference type="Gramene" id="PRQ49651">
    <property type="protein sequence ID" value="PRQ49651"/>
    <property type="gene ID" value="RchiOBHm_Chr2g0124291"/>
</dbReference>
<name>A0A2P6RTB6_ROSCH</name>
<keyword evidence="2" id="KW-1185">Reference proteome</keyword>